<gene>
    <name evidence="1" type="ORF">KUF71_024957</name>
</gene>
<dbReference type="AlphaFoldDB" id="A0AAE1I109"/>
<reference evidence="1" key="2">
    <citation type="journal article" date="2023" name="BMC Genomics">
        <title>Pest status, molecular evolution, and epigenetic factors derived from the genome assembly of Frankliniella fusca, a thysanopteran phytovirus vector.</title>
        <authorList>
            <person name="Catto M.A."/>
            <person name="Labadie P.E."/>
            <person name="Jacobson A.L."/>
            <person name="Kennedy G.G."/>
            <person name="Srinivasan R."/>
            <person name="Hunt B.G."/>
        </authorList>
    </citation>
    <scope>NUCLEOTIDE SEQUENCE</scope>
    <source>
        <strain evidence="1">PL_HMW_Pooled</strain>
    </source>
</reference>
<sequence length="238" mass="27459">ELKQNDVAVTVRKELESCVDNFLKSLKRKLVKHNRHISRLLEDPWMDETLEIPSKLKTDIYVIFRTYEGNVTDVQGRPKKSFSDLTESGKRKRTLQLRTKYSIEELDYARSLKKRPEETPAAKTTSDIPVFTPFTSEEISAIIKICNLMKSSYLFLRQALKSHGADVFPNYNDVWAGKQVFYPEEKDIQISDSEAKISVQTYSGNASVYLNAVFPEYLEYSGNHYEKKSFRNKPGTVP</sequence>
<proteinExistence type="predicted"/>
<comment type="caution">
    <text evidence="1">The sequence shown here is derived from an EMBL/GenBank/DDBJ whole genome shotgun (WGS) entry which is preliminary data.</text>
</comment>
<feature type="non-terminal residue" evidence="1">
    <location>
        <position position="1"/>
    </location>
</feature>
<keyword evidence="1" id="KW-0436">Ligase</keyword>
<name>A0AAE1I109_9NEOP</name>
<protein>
    <submittedName>
        <fullName evidence="1">Proline--tRNA ligase</fullName>
    </submittedName>
</protein>
<evidence type="ECO:0000313" key="2">
    <source>
        <dbReference type="Proteomes" id="UP001219518"/>
    </source>
</evidence>
<accession>A0AAE1I109</accession>
<dbReference type="GO" id="GO:0016874">
    <property type="term" value="F:ligase activity"/>
    <property type="evidence" value="ECO:0007669"/>
    <property type="project" value="UniProtKB-KW"/>
</dbReference>
<feature type="non-terminal residue" evidence="1">
    <location>
        <position position="238"/>
    </location>
</feature>
<dbReference type="Proteomes" id="UP001219518">
    <property type="component" value="Unassembled WGS sequence"/>
</dbReference>
<dbReference type="EMBL" id="JAHWGI010001416">
    <property type="protein sequence ID" value="KAK3931045.1"/>
    <property type="molecule type" value="Genomic_DNA"/>
</dbReference>
<reference evidence="1" key="1">
    <citation type="submission" date="2021-07" db="EMBL/GenBank/DDBJ databases">
        <authorList>
            <person name="Catto M.A."/>
            <person name="Jacobson A."/>
            <person name="Kennedy G."/>
            <person name="Labadie P."/>
            <person name="Hunt B.G."/>
            <person name="Srinivasan R."/>
        </authorList>
    </citation>
    <scope>NUCLEOTIDE SEQUENCE</scope>
    <source>
        <strain evidence="1">PL_HMW_Pooled</strain>
        <tissue evidence="1">Head</tissue>
    </source>
</reference>
<organism evidence="1 2">
    <name type="scientific">Frankliniella fusca</name>
    <dbReference type="NCBI Taxonomy" id="407009"/>
    <lineage>
        <taxon>Eukaryota</taxon>
        <taxon>Metazoa</taxon>
        <taxon>Ecdysozoa</taxon>
        <taxon>Arthropoda</taxon>
        <taxon>Hexapoda</taxon>
        <taxon>Insecta</taxon>
        <taxon>Pterygota</taxon>
        <taxon>Neoptera</taxon>
        <taxon>Paraneoptera</taxon>
        <taxon>Thysanoptera</taxon>
        <taxon>Terebrantia</taxon>
        <taxon>Thripoidea</taxon>
        <taxon>Thripidae</taxon>
        <taxon>Frankliniella</taxon>
    </lineage>
</organism>
<evidence type="ECO:0000313" key="1">
    <source>
        <dbReference type="EMBL" id="KAK3931045.1"/>
    </source>
</evidence>
<keyword evidence="2" id="KW-1185">Reference proteome</keyword>